<comment type="subcellular location">
    <subcellularLocation>
        <location evidence="1">Membrane</location>
        <topology evidence="1">Single-pass membrane protein</topology>
    </subcellularLocation>
</comment>
<evidence type="ECO:0000313" key="16">
    <source>
        <dbReference type="Proteomes" id="UP000728032"/>
    </source>
</evidence>
<dbReference type="OrthoDB" id="6510378at2759"/>
<keyword evidence="16" id="KW-1185">Reference proteome</keyword>
<dbReference type="CDD" id="cd11304">
    <property type="entry name" value="Cadherin_repeat"/>
    <property type="match status" value="11"/>
</dbReference>
<keyword evidence="9" id="KW-1015">Disulfide bond</keyword>
<dbReference type="Gene3D" id="2.60.40.60">
    <property type="entry name" value="Cadherins"/>
    <property type="match status" value="11"/>
</dbReference>
<evidence type="ECO:0000256" key="5">
    <source>
        <dbReference type="ARBA" id="ARBA00022837"/>
    </source>
</evidence>
<feature type="domain" description="Cadherin" evidence="14">
    <location>
        <begin position="267"/>
        <end position="379"/>
    </location>
</feature>
<dbReference type="PRINTS" id="PR00205">
    <property type="entry name" value="CADHERIN"/>
</dbReference>
<feature type="region of interest" description="Disordered" evidence="12">
    <location>
        <begin position="1484"/>
        <end position="1528"/>
    </location>
</feature>
<dbReference type="PANTHER" id="PTHR24026:SF133">
    <property type="entry name" value="CADHERIN-RELATED FAMILY MEMBER 2"/>
    <property type="match status" value="1"/>
</dbReference>
<feature type="domain" description="Cadherin" evidence="14">
    <location>
        <begin position="818"/>
        <end position="926"/>
    </location>
</feature>
<evidence type="ECO:0000256" key="8">
    <source>
        <dbReference type="ARBA" id="ARBA00023136"/>
    </source>
</evidence>
<evidence type="ECO:0000256" key="12">
    <source>
        <dbReference type="SAM" id="MobiDB-lite"/>
    </source>
</evidence>
<feature type="domain" description="Cadherin" evidence="14">
    <location>
        <begin position="36"/>
        <end position="145"/>
    </location>
</feature>
<evidence type="ECO:0000313" key="15">
    <source>
        <dbReference type="EMBL" id="CAD7653861.1"/>
    </source>
</evidence>
<keyword evidence="7 13" id="KW-1133">Transmembrane helix</keyword>
<evidence type="ECO:0000256" key="6">
    <source>
        <dbReference type="ARBA" id="ARBA00022889"/>
    </source>
</evidence>
<keyword evidence="10" id="KW-0325">Glycoprotein</keyword>
<protein>
    <recommendedName>
        <fullName evidence="14">Cadherin domain-containing protein</fullName>
    </recommendedName>
</protein>
<feature type="domain" description="Cadherin" evidence="14">
    <location>
        <begin position="11"/>
        <end position="35"/>
    </location>
</feature>
<name>A0A7R9M5I3_9ACAR</name>
<dbReference type="InterPro" id="IPR015919">
    <property type="entry name" value="Cadherin-like_sf"/>
</dbReference>
<gene>
    <name evidence="15" type="ORF">ONB1V03_LOCUS10514</name>
</gene>
<evidence type="ECO:0000256" key="3">
    <source>
        <dbReference type="ARBA" id="ARBA00022692"/>
    </source>
</evidence>
<dbReference type="GO" id="GO:0005886">
    <property type="term" value="C:plasma membrane"/>
    <property type="evidence" value="ECO:0007669"/>
    <property type="project" value="InterPro"/>
</dbReference>
<evidence type="ECO:0000256" key="11">
    <source>
        <dbReference type="PROSITE-ProRule" id="PRU00043"/>
    </source>
</evidence>
<evidence type="ECO:0000256" key="2">
    <source>
        <dbReference type="ARBA" id="ARBA00022536"/>
    </source>
</evidence>
<dbReference type="SUPFAM" id="SSF49313">
    <property type="entry name" value="Cadherin-like"/>
    <property type="match status" value="11"/>
</dbReference>
<sequence length="1666" mass="184783">ATEKTGSLSPATNARSSSTQVTINIKDVNDNIPHFDQDLYYGSVSESAQKGTSVAKINARDIDSGIYGTTGIRYTDIRGEMSSALNLDPISGVITVKTSEYKFDRELSAQHFLIVEARDANGAGNRNTVQLVLNITDVNDCRPKFFHDKYEARVYENSHNFEQPLRIAAFDEDAIGTKNSEIRYQILPTHELNQLNQYSNNFTIDEISGLLGIQEPLDFESIPGPKSDSRNITITVRAYDLGEPRLHSDTPVIIHVYDRNDFAPVFTKNLYTKSIPEDIRDGSMVLQVSALDGDHSTVNSRVYYRIVSGAFDKFIIDANSGVISVATGANLDPDRSHPKQLSYLIHVMALDSSFGSEQRSSTASVNITIVDVNNKAPEFGDIPVAVVPEDAPNQHFVTRVTATDLDDKPVLRYSIDYARSEARNEFGATVDYNLFADSFTINPLDGTVRVVKILNRELWDQIKLYVVVEDIAAATKGQKAKAILTVQISDVNDNRPQFLQHLYRGIITENAVAGTPILTVNADDADTNKSVIYSLEGRQELLQLIKINHKTGEVAVSERIDRERYSWINVTVRATDTGQPPLTGLSLLSIQVLDENDNNPVFVGEQRQAFVVAEDAPIGSLVAQVNARDEDSGVFGKITYLLDASSTFGKFKIDRETGAIVVSNVLNREDMSQYKLLVQAVDNYDYGFLTGESRKAFHTITVTVTDVNDETPTIVPQTSDCAVVNEFHPIRDMITYVTAIDGDDDASSTFGKFKIDRETGAIVVSNVLNREDMSQYKLLVQAVDNYDYGFLTGESRKAFHTITVTVTDVNDETPTIVPQTSDCAVVNEFHPIRDMITYVTAIDGDDANTPNGKVVFAIIDGNEDRLFDFEQSPPNAAKLISRFSLRGRVGNYTVTVKASDGGQPQLSSTAKVHICVTDVNDHNPVFVKPPSNITIRIAENATIGSTVVDVKATDEDTGVNAVIRYKLRQLPNNHWKSFAINDVTGVITVAKQLDREAQRVHELRVQAYDMGEPTSLSTDLDLTILVANVDDFEPEFTQDVFQVVFTENTLPDKDDYDLIDPAVGFKSIPCYYIVGGDGGDRFRLNTFTHELTTTQSLDRELKDNYTLIVQATNDCFKVPPNITHFDHKDNSLLHVLIGVRDVNDNSPKMIKKVFTGGFTTDIDFGTVLMEVKAVDKDMGANSVVNYYIISEVRQTLTEGLDTLSAEPFAINRITGEISLNFDPQKDMKGYFEFDVLANDTDGLADSARVFIYLLRDDQRVRFILRLTPQELREKLEKFRDVLANITGATVNIDSYKIHENRDGSVDQKKTDLYLHFVNREDNSILEVNDVLSLIDKNIEYLDELYKEFNVLVSEPTQSLEYFLEWEDQLKACLLGTTCFGLRSMNYSEIRSLEYFLEWEDQLKACLLGTTAFLGLLLVLVICLCLNQKSRYERQLKAATVPVFGGESQLTRCNVPNTNQHASEGSNPMWMTGYDNRWYDKDEEQISHRSSGDNSLDENAIASHSPDDSLDGSAGRESGGSSASTTTNDKQALCRGLAVGRVTPQNITLPQNINHITISHNNKNNNNNINIVKKLAPKPPQKPPNSVPVGAKQAMSAGSHARQPSHPKLSANGVISKPIAASNQRSISNIQSSVVRMAVKVQQAARVSDVSRAPAPVDPAYQTLTIT</sequence>
<keyword evidence="6" id="KW-0130">Cell adhesion</keyword>
<dbReference type="GO" id="GO:0048589">
    <property type="term" value="P:developmental growth"/>
    <property type="evidence" value="ECO:0007669"/>
    <property type="project" value="UniProtKB-ARBA"/>
</dbReference>
<proteinExistence type="predicted"/>
<dbReference type="GO" id="GO:0005509">
    <property type="term" value="F:calcium ion binding"/>
    <property type="evidence" value="ECO:0007669"/>
    <property type="project" value="UniProtKB-UniRule"/>
</dbReference>
<dbReference type="InterPro" id="IPR020894">
    <property type="entry name" value="Cadherin_CS"/>
</dbReference>
<feature type="domain" description="Cadherin" evidence="14">
    <location>
        <begin position="387"/>
        <end position="498"/>
    </location>
</feature>
<reference evidence="15" key="1">
    <citation type="submission" date="2020-11" db="EMBL/GenBank/DDBJ databases">
        <authorList>
            <person name="Tran Van P."/>
        </authorList>
    </citation>
    <scope>NUCLEOTIDE SEQUENCE</scope>
</reference>
<dbReference type="PANTHER" id="PTHR24026">
    <property type="entry name" value="FAT ATYPICAL CADHERIN-RELATED"/>
    <property type="match status" value="1"/>
</dbReference>
<keyword evidence="8 13" id="KW-0472">Membrane</keyword>
<feature type="compositionally biased region" description="Low complexity" evidence="12">
    <location>
        <begin position="1511"/>
        <end position="1523"/>
    </location>
</feature>
<feature type="domain" description="Cadherin" evidence="14">
    <location>
        <begin position="734"/>
        <end position="816"/>
    </location>
</feature>
<organism evidence="15">
    <name type="scientific">Oppiella nova</name>
    <dbReference type="NCBI Taxonomy" id="334625"/>
    <lineage>
        <taxon>Eukaryota</taxon>
        <taxon>Metazoa</taxon>
        <taxon>Ecdysozoa</taxon>
        <taxon>Arthropoda</taxon>
        <taxon>Chelicerata</taxon>
        <taxon>Arachnida</taxon>
        <taxon>Acari</taxon>
        <taxon>Acariformes</taxon>
        <taxon>Sarcoptiformes</taxon>
        <taxon>Oribatida</taxon>
        <taxon>Brachypylina</taxon>
        <taxon>Oppioidea</taxon>
        <taxon>Oppiidae</taxon>
        <taxon>Oppiella</taxon>
    </lineage>
</organism>
<feature type="domain" description="Cadherin" evidence="14">
    <location>
        <begin position="604"/>
        <end position="714"/>
    </location>
</feature>
<dbReference type="FunFam" id="2.60.40.60:FF:000020">
    <property type="entry name" value="Dachsous cadherin-related 1b"/>
    <property type="match status" value="2"/>
</dbReference>
<keyword evidence="3 13" id="KW-0812">Transmembrane</keyword>
<evidence type="ECO:0000256" key="13">
    <source>
        <dbReference type="SAM" id="Phobius"/>
    </source>
</evidence>
<evidence type="ECO:0000256" key="1">
    <source>
        <dbReference type="ARBA" id="ARBA00004167"/>
    </source>
</evidence>
<dbReference type="GO" id="GO:0007156">
    <property type="term" value="P:homophilic cell adhesion via plasma membrane adhesion molecules"/>
    <property type="evidence" value="ECO:0007669"/>
    <property type="project" value="InterPro"/>
</dbReference>
<dbReference type="SMART" id="SM00112">
    <property type="entry name" value="CA"/>
    <property type="match status" value="11"/>
</dbReference>
<keyword evidence="4" id="KW-0677">Repeat</keyword>
<dbReference type="PROSITE" id="PS50268">
    <property type="entry name" value="CADHERIN_2"/>
    <property type="match status" value="12"/>
</dbReference>
<dbReference type="EMBL" id="CAJPVJ010007181">
    <property type="protein sequence ID" value="CAG2171048.1"/>
    <property type="molecule type" value="Genomic_DNA"/>
</dbReference>
<feature type="domain" description="Cadherin" evidence="14">
    <location>
        <begin position="1052"/>
        <end position="1149"/>
    </location>
</feature>
<evidence type="ECO:0000256" key="9">
    <source>
        <dbReference type="ARBA" id="ARBA00023157"/>
    </source>
</evidence>
<feature type="non-terminal residue" evidence="15">
    <location>
        <position position="1"/>
    </location>
</feature>
<dbReference type="Pfam" id="PF00028">
    <property type="entry name" value="Cadherin"/>
    <property type="match status" value="9"/>
</dbReference>
<dbReference type="FunFam" id="2.60.40.60:FF:000039">
    <property type="entry name" value="FAT atypical cadherin 3"/>
    <property type="match status" value="1"/>
</dbReference>
<feature type="domain" description="Cadherin" evidence="14">
    <location>
        <begin position="1165"/>
        <end position="1270"/>
    </location>
</feature>
<keyword evidence="5 11" id="KW-0106">Calcium</keyword>
<feature type="non-terminal residue" evidence="15">
    <location>
        <position position="1666"/>
    </location>
</feature>
<evidence type="ECO:0000256" key="4">
    <source>
        <dbReference type="ARBA" id="ARBA00022737"/>
    </source>
</evidence>
<evidence type="ECO:0000256" key="7">
    <source>
        <dbReference type="ARBA" id="ARBA00022989"/>
    </source>
</evidence>
<evidence type="ECO:0000256" key="10">
    <source>
        <dbReference type="ARBA" id="ARBA00023180"/>
    </source>
</evidence>
<feature type="domain" description="Cadherin" evidence="14">
    <location>
        <begin position="146"/>
        <end position="266"/>
    </location>
</feature>
<keyword evidence="2" id="KW-0245">EGF-like domain</keyword>
<dbReference type="EMBL" id="OC922006">
    <property type="protein sequence ID" value="CAD7653861.1"/>
    <property type="molecule type" value="Genomic_DNA"/>
</dbReference>
<dbReference type="Proteomes" id="UP000728032">
    <property type="component" value="Unassembled WGS sequence"/>
</dbReference>
<dbReference type="GO" id="GO:0048513">
    <property type="term" value="P:animal organ development"/>
    <property type="evidence" value="ECO:0007669"/>
    <property type="project" value="UniProtKB-ARBA"/>
</dbReference>
<dbReference type="InterPro" id="IPR002126">
    <property type="entry name" value="Cadherin-like_dom"/>
</dbReference>
<accession>A0A7R9M5I3</accession>
<dbReference type="PROSITE" id="PS00232">
    <property type="entry name" value="CADHERIN_1"/>
    <property type="match status" value="4"/>
</dbReference>
<dbReference type="GO" id="GO:0001736">
    <property type="term" value="P:establishment of planar polarity"/>
    <property type="evidence" value="ECO:0007669"/>
    <property type="project" value="UniProtKB-ARBA"/>
</dbReference>
<dbReference type="FunFam" id="2.60.40.60:FF:000306">
    <property type="entry name" value="Cadherin 23"/>
    <property type="match status" value="1"/>
</dbReference>
<feature type="domain" description="Cadherin" evidence="14">
    <location>
        <begin position="929"/>
        <end position="1036"/>
    </location>
</feature>
<evidence type="ECO:0000259" key="14">
    <source>
        <dbReference type="PROSITE" id="PS50268"/>
    </source>
</evidence>
<feature type="domain" description="Cadherin" evidence="14">
    <location>
        <begin position="499"/>
        <end position="602"/>
    </location>
</feature>
<feature type="transmembrane region" description="Helical" evidence="13">
    <location>
        <begin position="1406"/>
        <end position="1426"/>
    </location>
</feature>
<dbReference type="GO" id="GO:0007163">
    <property type="term" value="P:establishment or maintenance of cell polarity"/>
    <property type="evidence" value="ECO:0007669"/>
    <property type="project" value="UniProtKB-ARBA"/>
</dbReference>